<dbReference type="GO" id="GO:0052621">
    <property type="term" value="F:diguanylate cyclase activity"/>
    <property type="evidence" value="ECO:0007669"/>
    <property type="project" value="UniProtKB-EC"/>
</dbReference>
<dbReference type="AlphaFoldDB" id="A0A4Q2RAC9"/>
<dbReference type="Proteomes" id="UP000289411">
    <property type="component" value="Unassembled WGS sequence"/>
</dbReference>
<dbReference type="Pfam" id="PF00990">
    <property type="entry name" value="GGDEF"/>
    <property type="match status" value="1"/>
</dbReference>
<dbReference type="GO" id="GO:0043709">
    <property type="term" value="P:cell adhesion involved in single-species biofilm formation"/>
    <property type="evidence" value="ECO:0007669"/>
    <property type="project" value="TreeGrafter"/>
</dbReference>
<feature type="domain" description="GGDEF" evidence="3">
    <location>
        <begin position="123"/>
        <end position="253"/>
    </location>
</feature>
<dbReference type="PANTHER" id="PTHR45138">
    <property type="entry name" value="REGULATORY COMPONENTS OF SENSORY TRANSDUCTION SYSTEM"/>
    <property type="match status" value="1"/>
</dbReference>
<evidence type="ECO:0000256" key="2">
    <source>
        <dbReference type="SAM" id="MobiDB-lite"/>
    </source>
</evidence>
<dbReference type="InterPro" id="IPR043128">
    <property type="entry name" value="Rev_trsase/Diguanyl_cyclase"/>
</dbReference>
<dbReference type="EMBL" id="QYBC01000019">
    <property type="protein sequence ID" value="RYB02526.1"/>
    <property type="molecule type" value="Genomic_DNA"/>
</dbReference>
<feature type="compositionally biased region" description="Polar residues" evidence="2">
    <location>
        <begin position="267"/>
        <end position="294"/>
    </location>
</feature>
<dbReference type="NCBIfam" id="TIGR00254">
    <property type="entry name" value="GGDEF"/>
    <property type="match status" value="1"/>
</dbReference>
<proteinExistence type="predicted"/>
<dbReference type="InterPro" id="IPR000160">
    <property type="entry name" value="GGDEF_dom"/>
</dbReference>
<protein>
    <recommendedName>
        <fullName evidence="1">diguanylate cyclase</fullName>
        <ecNumber evidence="1">2.7.7.65</ecNumber>
    </recommendedName>
</protein>
<dbReference type="PROSITE" id="PS50887">
    <property type="entry name" value="GGDEF"/>
    <property type="match status" value="1"/>
</dbReference>
<gene>
    <name evidence="4" type="ORF">D3272_20405</name>
</gene>
<keyword evidence="5" id="KW-1185">Reference proteome</keyword>
<reference evidence="4 5" key="1">
    <citation type="submission" date="2018-09" db="EMBL/GenBank/DDBJ databases">
        <authorList>
            <person name="Grouzdev D.S."/>
            <person name="Krutkina M.S."/>
        </authorList>
    </citation>
    <scope>NUCLEOTIDE SEQUENCE [LARGE SCALE GENOMIC DNA]</scope>
    <source>
        <strain evidence="4 5">RmlP001</strain>
    </source>
</reference>
<dbReference type="InterPro" id="IPR029787">
    <property type="entry name" value="Nucleotide_cyclase"/>
</dbReference>
<feature type="region of interest" description="Disordered" evidence="2">
    <location>
        <begin position="258"/>
        <end position="294"/>
    </location>
</feature>
<dbReference type="SMART" id="SM00267">
    <property type="entry name" value="GGDEF"/>
    <property type="match status" value="1"/>
</dbReference>
<dbReference type="GO" id="GO:1902201">
    <property type="term" value="P:negative regulation of bacterial-type flagellum-dependent cell motility"/>
    <property type="evidence" value="ECO:0007669"/>
    <property type="project" value="TreeGrafter"/>
</dbReference>
<name>A0A4Q2RAC9_9HYPH</name>
<dbReference type="GO" id="GO:0005886">
    <property type="term" value="C:plasma membrane"/>
    <property type="evidence" value="ECO:0007669"/>
    <property type="project" value="TreeGrafter"/>
</dbReference>
<dbReference type="InterPro" id="IPR050469">
    <property type="entry name" value="Diguanylate_Cyclase"/>
</dbReference>
<evidence type="ECO:0000259" key="3">
    <source>
        <dbReference type="PROSITE" id="PS50887"/>
    </source>
</evidence>
<evidence type="ECO:0000256" key="1">
    <source>
        <dbReference type="ARBA" id="ARBA00012528"/>
    </source>
</evidence>
<comment type="caution">
    <text evidence="4">The sequence shown here is derived from an EMBL/GenBank/DDBJ whole genome shotgun (WGS) entry which is preliminary data.</text>
</comment>
<organism evidence="4 5">
    <name type="scientific">Lichenibacterium ramalinae</name>
    <dbReference type="NCBI Taxonomy" id="2316527"/>
    <lineage>
        <taxon>Bacteria</taxon>
        <taxon>Pseudomonadati</taxon>
        <taxon>Pseudomonadota</taxon>
        <taxon>Alphaproteobacteria</taxon>
        <taxon>Hyphomicrobiales</taxon>
        <taxon>Lichenihabitantaceae</taxon>
        <taxon>Lichenibacterium</taxon>
    </lineage>
</organism>
<dbReference type="CDD" id="cd01949">
    <property type="entry name" value="GGDEF"/>
    <property type="match status" value="1"/>
</dbReference>
<dbReference type="SUPFAM" id="SSF55073">
    <property type="entry name" value="Nucleotide cyclase"/>
    <property type="match status" value="1"/>
</dbReference>
<sequence length="294" mass="31648">MIVFAETPTMPPLKNLWTRDIHDGRSLALYVARTTALSAGSALALDVVNQLVFFAGWESALRSWLVTLLVASGIAAVASRAIGQAQLALWRAKAEVERLSRTDPLTGLLNRRALLADLDGSVDTMTLVITDLDHFKRVNDTHGHLVGDEVIRTVSSLMSDHLADLGRVGRLGGEEFAFLSSDVPLPHLMQRLQALRRDIEATPLAGGRVSVTISAGVATRARGRSFETLYAAADRALYAAKTSGRNCIVVDEDGEDRIVDDGRAEPHSTSPSTTRLASPTGNPARTSARMSLSR</sequence>
<dbReference type="PANTHER" id="PTHR45138:SF24">
    <property type="entry name" value="DIGUANYLATE CYCLASE DGCC-RELATED"/>
    <property type="match status" value="1"/>
</dbReference>
<evidence type="ECO:0000313" key="5">
    <source>
        <dbReference type="Proteomes" id="UP000289411"/>
    </source>
</evidence>
<accession>A0A4Q2RAC9</accession>
<dbReference type="Gene3D" id="3.30.70.270">
    <property type="match status" value="1"/>
</dbReference>
<reference evidence="4 5" key="2">
    <citation type="submission" date="2019-02" db="EMBL/GenBank/DDBJ databases">
        <title>'Lichenibacterium ramalinii' gen. nov. sp. nov., 'Lichenibacterium minor' gen. nov. sp. nov.</title>
        <authorList>
            <person name="Pankratov T."/>
        </authorList>
    </citation>
    <scope>NUCLEOTIDE SEQUENCE [LARGE SCALE GENOMIC DNA]</scope>
    <source>
        <strain evidence="4 5">RmlP001</strain>
    </source>
</reference>
<dbReference type="EC" id="2.7.7.65" evidence="1"/>
<evidence type="ECO:0000313" key="4">
    <source>
        <dbReference type="EMBL" id="RYB02526.1"/>
    </source>
</evidence>